<comment type="caution">
    <text evidence="1">The sequence shown here is derived from an EMBL/GenBank/DDBJ whole genome shotgun (WGS) entry which is preliminary data.</text>
</comment>
<dbReference type="AlphaFoldDB" id="A0AAN6Y917"/>
<dbReference type="Gene3D" id="1.25.40.20">
    <property type="entry name" value="Ankyrin repeat-containing domain"/>
    <property type="match status" value="1"/>
</dbReference>
<dbReference type="SUPFAM" id="SSF48403">
    <property type="entry name" value="Ankyrin repeat"/>
    <property type="match status" value="1"/>
</dbReference>
<gene>
    <name evidence="1" type="ORF">QBC37DRAFT_373215</name>
</gene>
<dbReference type="EMBL" id="MU858097">
    <property type="protein sequence ID" value="KAK4214185.1"/>
    <property type="molecule type" value="Genomic_DNA"/>
</dbReference>
<evidence type="ECO:0000313" key="2">
    <source>
        <dbReference type="Proteomes" id="UP001301769"/>
    </source>
</evidence>
<organism evidence="1 2">
    <name type="scientific">Rhypophila decipiens</name>
    <dbReference type="NCBI Taxonomy" id="261697"/>
    <lineage>
        <taxon>Eukaryota</taxon>
        <taxon>Fungi</taxon>
        <taxon>Dikarya</taxon>
        <taxon>Ascomycota</taxon>
        <taxon>Pezizomycotina</taxon>
        <taxon>Sordariomycetes</taxon>
        <taxon>Sordariomycetidae</taxon>
        <taxon>Sordariales</taxon>
        <taxon>Naviculisporaceae</taxon>
        <taxon>Rhypophila</taxon>
    </lineage>
</organism>
<reference evidence="1" key="1">
    <citation type="journal article" date="2023" name="Mol. Phylogenet. Evol.">
        <title>Genome-scale phylogeny and comparative genomics of the fungal order Sordariales.</title>
        <authorList>
            <person name="Hensen N."/>
            <person name="Bonometti L."/>
            <person name="Westerberg I."/>
            <person name="Brannstrom I.O."/>
            <person name="Guillou S."/>
            <person name="Cros-Aarteil S."/>
            <person name="Calhoun S."/>
            <person name="Haridas S."/>
            <person name="Kuo A."/>
            <person name="Mondo S."/>
            <person name="Pangilinan J."/>
            <person name="Riley R."/>
            <person name="LaButti K."/>
            <person name="Andreopoulos B."/>
            <person name="Lipzen A."/>
            <person name="Chen C."/>
            <person name="Yan M."/>
            <person name="Daum C."/>
            <person name="Ng V."/>
            <person name="Clum A."/>
            <person name="Steindorff A."/>
            <person name="Ohm R.A."/>
            <person name="Martin F."/>
            <person name="Silar P."/>
            <person name="Natvig D.O."/>
            <person name="Lalanne C."/>
            <person name="Gautier V."/>
            <person name="Ament-Velasquez S.L."/>
            <person name="Kruys A."/>
            <person name="Hutchinson M.I."/>
            <person name="Powell A.J."/>
            <person name="Barry K."/>
            <person name="Miller A.N."/>
            <person name="Grigoriev I.V."/>
            <person name="Debuchy R."/>
            <person name="Gladieux P."/>
            <person name="Hiltunen Thoren M."/>
            <person name="Johannesson H."/>
        </authorList>
    </citation>
    <scope>NUCLEOTIDE SEQUENCE</scope>
    <source>
        <strain evidence="1">PSN293</strain>
    </source>
</reference>
<name>A0AAN6Y917_9PEZI</name>
<protein>
    <submittedName>
        <fullName evidence="1">Uncharacterized protein</fullName>
    </submittedName>
</protein>
<sequence>MFEDTGLLKALPEYHRHRTLQSVADTNFSIGIAKYLLKGGVLVNYKRSGSHNTALRYAAKRDTADAAKFMKFLLLCGANSGNTGKRKIGDQKGAKNISKHLGMSWDELVAETAKQREQVLSQKDLSPDEVIEQLASLV</sequence>
<proteinExistence type="predicted"/>
<dbReference type="InterPro" id="IPR036770">
    <property type="entry name" value="Ankyrin_rpt-contain_sf"/>
</dbReference>
<reference evidence="1" key="2">
    <citation type="submission" date="2023-05" db="EMBL/GenBank/DDBJ databases">
        <authorList>
            <consortium name="Lawrence Berkeley National Laboratory"/>
            <person name="Steindorff A."/>
            <person name="Hensen N."/>
            <person name="Bonometti L."/>
            <person name="Westerberg I."/>
            <person name="Brannstrom I.O."/>
            <person name="Guillou S."/>
            <person name="Cros-Aarteil S."/>
            <person name="Calhoun S."/>
            <person name="Haridas S."/>
            <person name="Kuo A."/>
            <person name="Mondo S."/>
            <person name="Pangilinan J."/>
            <person name="Riley R."/>
            <person name="Labutti K."/>
            <person name="Andreopoulos B."/>
            <person name="Lipzen A."/>
            <person name="Chen C."/>
            <person name="Yanf M."/>
            <person name="Daum C."/>
            <person name="Ng V."/>
            <person name="Clum A."/>
            <person name="Ohm R."/>
            <person name="Martin F."/>
            <person name="Silar P."/>
            <person name="Natvig D."/>
            <person name="Lalanne C."/>
            <person name="Gautier V."/>
            <person name="Ament-Velasquez S.L."/>
            <person name="Kruys A."/>
            <person name="Hutchinson M.I."/>
            <person name="Powell A.J."/>
            <person name="Barry K."/>
            <person name="Miller A.N."/>
            <person name="Grigoriev I.V."/>
            <person name="Debuchy R."/>
            <person name="Gladieux P."/>
            <person name="Thoren M.H."/>
            <person name="Johannesson H."/>
        </authorList>
    </citation>
    <scope>NUCLEOTIDE SEQUENCE</scope>
    <source>
        <strain evidence="1">PSN293</strain>
    </source>
</reference>
<evidence type="ECO:0000313" key="1">
    <source>
        <dbReference type="EMBL" id="KAK4214185.1"/>
    </source>
</evidence>
<keyword evidence="2" id="KW-1185">Reference proteome</keyword>
<accession>A0AAN6Y917</accession>
<dbReference type="Proteomes" id="UP001301769">
    <property type="component" value="Unassembled WGS sequence"/>
</dbReference>